<sequence>MASSPLRSKTRHHARSVSLPSTSHPLTPEFDEQLSRIRAPDHEATSSSLPSINNRLSGLQDLHDCVGDLLLLPHIEQALAREHNEKFVDEVVDGYLRLLDVCSTAKDVFSQTKQDVQDLLSTLRRKRDANDFHGYLASRKMVKRTIQNSLKDLKSIKNKSTLLPKDKDNETVVIFSMLKEVEAATLAVFESLLSYVGVQSRQSGWSLVSKLIQHKSVSCQDEETNVNEFEKVDGALKAGKFDSIQNQLGKMESSIQDIEDRLECLFRRLIKTRVSLLNILNNH</sequence>
<dbReference type="GO" id="GO:0048367">
    <property type="term" value="P:shoot system development"/>
    <property type="evidence" value="ECO:0007669"/>
    <property type="project" value="InterPro"/>
</dbReference>
<reference evidence="3 4" key="1">
    <citation type="journal article" date="2018" name="Proc. Natl. Acad. Sci. U.S.A.">
        <title>Draft genome sequence of Camellia sinensis var. sinensis provides insights into the evolution of the tea genome and tea quality.</title>
        <authorList>
            <person name="Wei C."/>
            <person name="Yang H."/>
            <person name="Wang S."/>
            <person name="Zhao J."/>
            <person name="Liu C."/>
            <person name="Gao L."/>
            <person name="Xia E."/>
            <person name="Lu Y."/>
            <person name="Tai Y."/>
            <person name="She G."/>
            <person name="Sun J."/>
            <person name="Cao H."/>
            <person name="Tong W."/>
            <person name="Gao Q."/>
            <person name="Li Y."/>
            <person name="Deng W."/>
            <person name="Jiang X."/>
            <person name="Wang W."/>
            <person name="Chen Q."/>
            <person name="Zhang S."/>
            <person name="Li H."/>
            <person name="Wu J."/>
            <person name="Wang P."/>
            <person name="Li P."/>
            <person name="Shi C."/>
            <person name="Zheng F."/>
            <person name="Jian J."/>
            <person name="Huang B."/>
            <person name="Shan D."/>
            <person name="Shi M."/>
            <person name="Fang C."/>
            <person name="Yue Y."/>
            <person name="Li F."/>
            <person name="Li D."/>
            <person name="Wei S."/>
            <person name="Han B."/>
            <person name="Jiang C."/>
            <person name="Yin Y."/>
            <person name="Xia T."/>
            <person name="Zhang Z."/>
            <person name="Bennetzen J.L."/>
            <person name="Zhao S."/>
            <person name="Wan X."/>
        </authorList>
    </citation>
    <scope>NUCLEOTIDE SEQUENCE [LARGE SCALE GENOMIC DNA]</scope>
    <source>
        <strain evidence="4">cv. Shuchazao</strain>
        <tissue evidence="3">Leaf</tissue>
    </source>
</reference>
<evidence type="ECO:0000256" key="2">
    <source>
        <dbReference type="SAM" id="MobiDB-lite"/>
    </source>
</evidence>
<keyword evidence="1" id="KW-0175">Coiled coil</keyword>
<dbReference type="Pfam" id="PF03087">
    <property type="entry name" value="BPS1"/>
    <property type="match status" value="1"/>
</dbReference>
<protein>
    <submittedName>
        <fullName evidence="3">Uncharacterized protein</fullName>
    </submittedName>
</protein>
<dbReference type="PANTHER" id="PTHR33070:SF129">
    <property type="entry name" value="DUF241 DOMAIN PROTEIN"/>
    <property type="match status" value="1"/>
</dbReference>
<dbReference type="Proteomes" id="UP000306102">
    <property type="component" value="Unassembled WGS sequence"/>
</dbReference>
<comment type="caution">
    <text evidence="3">The sequence shown here is derived from an EMBL/GenBank/DDBJ whole genome shotgun (WGS) entry which is preliminary data.</text>
</comment>
<feature type="region of interest" description="Disordered" evidence="2">
    <location>
        <begin position="1"/>
        <end position="28"/>
    </location>
</feature>
<gene>
    <name evidence="3" type="ORF">TEA_019467</name>
</gene>
<keyword evidence="4" id="KW-1185">Reference proteome</keyword>
<dbReference type="InterPro" id="IPR004320">
    <property type="entry name" value="BPS1_pln"/>
</dbReference>
<evidence type="ECO:0000313" key="4">
    <source>
        <dbReference type="Proteomes" id="UP000306102"/>
    </source>
</evidence>
<dbReference type="AlphaFoldDB" id="A0A4S4EN23"/>
<dbReference type="EMBL" id="SDRB02003259">
    <property type="protein sequence ID" value="THG18073.1"/>
    <property type="molecule type" value="Genomic_DNA"/>
</dbReference>
<proteinExistence type="predicted"/>
<accession>A0A4S4EN23</accession>
<organism evidence="3 4">
    <name type="scientific">Camellia sinensis var. sinensis</name>
    <name type="common">China tea</name>
    <dbReference type="NCBI Taxonomy" id="542762"/>
    <lineage>
        <taxon>Eukaryota</taxon>
        <taxon>Viridiplantae</taxon>
        <taxon>Streptophyta</taxon>
        <taxon>Embryophyta</taxon>
        <taxon>Tracheophyta</taxon>
        <taxon>Spermatophyta</taxon>
        <taxon>Magnoliopsida</taxon>
        <taxon>eudicotyledons</taxon>
        <taxon>Gunneridae</taxon>
        <taxon>Pentapetalae</taxon>
        <taxon>asterids</taxon>
        <taxon>Ericales</taxon>
        <taxon>Theaceae</taxon>
        <taxon>Camellia</taxon>
    </lineage>
</organism>
<evidence type="ECO:0000256" key="1">
    <source>
        <dbReference type="SAM" id="Coils"/>
    </source>
</evidence>
<evidence type="ECO:0000313" key="3">
    <source>
        <dbReference type="EMBL" id="THG18073.1"/>
    </source>
</evidence>
<name>A0A4S4EN23_CAMSN</name>
<dbReference type="GO" id="GO:0048364">
    <property type="term" value="P:root development"/>
    <property type="evidence" value="ECO:0007669"/>
    <property type="project" value="InterPro"/>
</dbReference>
<feature type="coiled-coil region" evidence="1">
    <location>
        <begin position="241"/>
        <end position="268"/>
    </location>
</feature>
<dbReference type="PANTHER" id="PTHR33070">
    <property type="entry name" value="OS06G0725500 PROTEIN"/>
    <property type="match status" value="1"/>
</dbReference>